<organism evidence="1 2">
    <name type="scientific">Bifidobacterium margollesii</name>
    <dbReference type="NCBI Taxonomy" id="2020964"/>
    <lineage>
        <taxon>Bacteria</taxon>
        <taxon>Bacillati</taxon>
        <taxon>Actinomycetota</taxon>
        <taxon>Actinomycetes</taxon>
        <taxon>Bifidobacteriales</taxon>
        <taxon>Bifidobacteriaceae</taxon>
        <taxon>Bifidobacterium</taxon>
    </lineage>
</organism>
<dbReference type="EMBL" id="NMWU01000046">
    <property type="protein sequence ID" value="PLS30101.1"/>
    <property type="molecule type" value="Genomic_DNA"/>
</dbReference>
<protein>
    <submittedName>
        <fullName evidence="1">Uncharacterized protein</fullName>
    </submittedName>
</protein>
<name>A0A2N5J7C3_9BIFI</name>
<evidence type="ECO:0000313" key="2">
    <source>
        <dbReference type="Proteomes" id="UP000235050"/>
    </source>
</evidence>
<gene>
    <name evidence="1" type="ORF">Uis1B_2073</name>
</gene>
<accession>A0A2N5J7C3</accession>
<keyword evidence="2" id="KW-1185">Reference proteome</keyword>
<comment type="caution">
    <text evidence="1">The sequence shown here is derived from an EMBL/GenBank/DDBJ whole genome shotgun (WGS) entry which is preliminary data.</text>
</comment>
<dbReference type="Proteomes" id="UP000235050">
    <property type="component" value="Unassembled WGS sequence"/>
</dbReference>
<evidence type="ECO:0000313" key="1">
    <source>
        <dbReference type="EMBL" id="PLS30101.1"/>
    </source>
</evidence>
<sequence>MSVLAPPSRPPRMEPVLLPLLRERFGDARFGTIRDRGNPRLECVIVAEPQQRATPVSQYVRLRVSVWARRDDGTGDIDAAQRLAADIELFLTGLWPPAPIVSIRHESGPVRMGDGDGTLCAYLVLLLTVSTVPAQ</sequence>
<dbReference type="OrthoDB" id="3235082at2"/>
<proteinExistence type="predicted"/>
<dbReference type="AlphaFoldDB" id="A0A2N5J7C3"/>
<reference evidence="1 2" key="1">
    <citation type="submission" date="2017-07" db="EMBL/GenBank/DDBJ databases">
        <title>Bifidobacterium novel species.</title>
        <authorList>
            <person name="Lugli G.A."/>
            <person name="Milani C."/>
            <person name="Duranti S."/>
            <person name="Mangifesta M."/>
        </authorList>
    </citation>
    <scope>NUCLEOTIDE SEQUENCE [LARGE SCALE GENOMIC DNA]</scope>
    <source>
        <strain evidence="2">Uis1B</strain>
    </source>
</reference>